<evidence type="ECO:0000259" key="1">
    <source>
        <dbReference type="PROSITE" id="PS50110"/>
    </source>
</evidence>
<proteinExistence type="predicted"/>
<dbReference type="InterPro" id="IPR001789">
    <property type="entry name" value="Sig_transdc_resp-reg_receiver"/>
</dbReference>
<accession>X0UZU8</accession>
<organism evidence="2">
    <name type="scientific">marine sediment metagenome</name>
    <dbReference type="NCBI Taxonomy" id="412755"/>
    <lineage>
        <taxon>unclassified sequences</taxon>
        <taxon>metagenomes</taxon>
        <taxon>ecological metagenomes</taxon>
    </lineage>
</organism>
<dbReference type="GO" id="GO:0000160">
    <property type="term" value="P:phosphorelay signal transduction system"/>
    <property type="evidence" value="ECO:0007669"/>
    <property type="project" value="InterPro"/>
</dbReference>
<dbReference type="InterPro" id="IPR011006">
    <property type="entry name" value="CheY-like_superfamily"/>
</dbReference>
<dbReference type="PROSITE" id="PS50110">
    <property type="entry name" value="RESPONSE_REGULATORY"/>
    <property type="match status" value="1"/>
</dbReference>
<reference evidence="2" key="1">
    <citation type="journal article" date="2014" name="Front. Microbiol.">
        <title>High frequency of phylogenetically diverse reductive dehalogenase-homologous genes in deep subseafloor sedimentary metagenomes.</title>
        <authorList>
            <person name="Kawai M."/>
            <person name="Futagami T."/>
            <person name="Toyoda A."/>
            <person name="Takaki Y."/>
            <person name="Nishi S."/>
            <person name="Hori S."/>
            <person name="Arai W."/>
            <person name="Tsubouchi T."/>
            <person name="Morono Y."/>
            <person name="Uchiyama I."/>
            <person name="Ito T."/>
            <person name="Fujiyama A."/>
            <person name="Inagaki F."/>
            <person name="Takami H."/>
        </authorList>
    </citation>
    <scope>NUCLEOTIDE SEQUENCE</scope>
    <source>
        <strain evidence="2">Expedition CK06-06</strain>
    </source>
</reference>
<protein>
    <recommendedName>
        <fullName evidence="1">Response regulatory domain-containing protein</fullName>
    </recommendedName>
</protein>
<comment type="caution">
    <text evidence="2">The sequence shown here is derived from an EMBL/GenBank/DDBJ whole genome shotgun (WGS) entry which is preliminary data.</text>
</comment>
<dbReference type="SUPFAM" id="SSF52172">
    <property type="entry name" value="CheY-like"/>
    <property type="match status" value="1"/>
</dbReference>
<dbReference type="AlphaFoldDB" id="X0UZU8"/>
<feature type="non-terminal residue" evidence="2">
    <location>
        <position position="37"/>
    </location>
</feature>
<name>X0UZU8_9ZZZZ</name>
<sequence length="37" mass="4346">MIRKVMIVDDDQEMLVSLKEGLERYSEIFRVVMAEDG</sequence>
<dbReference type="EMBL" id="BARS01020786">
    <property type="protein sequence ID" value="GAG11359.1"/>
    <property type="molecule type" value="Genomic_DNA"/>
</dbReference>
<gene>
    <name evidence="2" type="ORF">S01H1_33476</name>
</gene>
<feature type="domain" description="Response regulatory" evidence="1">
    <location>
        <begin position="4"/>
        <end position="37"/>
    </location>
</feature>
<evidence type="ECO:0000313" key="2">
    <source>
        <dbReference type="EMBL" id="GAG11359.1"/>
    </source>
</evidence>